<dbReference type="Proteomes" id="UP000827460">
    <property type="component" value="Segment"/>
</dbReference>
<keyword evidence="2" id="KW-1185">Reference proteome</keyword>
<gene>
    <name evidence="1" type="ORF">SOPHRITA_58</name>
</gene>
<proteinExistence type="predicted"/>
<dbReference type="EMBL" id="OK499991">
    <property type="protein sequence ID" value="UGO50649.1"/>
    <property type="molecule type" value="Genomic_DNA"/>
</dbReference>
<accession>A0AAE9CDW9</accession>
<evidence type="ECO:0000313" key="1">
    <source>
        <dbReference type="EMBL" id="UGO50649.1"/>
    </source>
</evidence>
<evidence type="ECO:0000313" key="2">
    <source>
        <dbReference type="Proteomes" id="UP000827460"/>
    </source>
</evidence>
<reference evidence="1" key="1">
    <citation type="submission" date="2021-10" db="EMBL/GenBank/DDBJ databases">
        <authorList>
            <person name="Lavering E.D."/>
            <person name="James R."/>
            <person name="Fairholm J.D."/>
            <person name="Ogilvie B.H."/>
            <person name="Thurgood T.L."/>
            <person name="Robison R.A."/>
            <person name="Grose J.H."/>
        </authorList>
    </citation>
    <scope>NUCLEOTIDE SEQUENCE</scope>
</reference>
<protein>
    <submittedName>
        <fullName evidence="1">Uncharacterized protein</fullName>
    </submittedName>
</protein>
<sequence length="85" mass="10235">MKLSMTQKINRRDFMSKIVKVASYWEIVVECGNDHGEPSYRETRKYETMMDCDDALENMNYYDIPISIREVVEYKIDYEEDENFA</sequence>
<name>A0AAE9CDW9_9CAUD</name>
<organism evidence="1 2">
    <name type="scientific">Bacillus phage vB_BanS_Sophrita</name>
    <dbReference type="NCBI Taxonomy" id="2894790"/>
    <lineage>
        <taxon>Viruses</taxon>
        <taxon>Duplodnaviria</taxon>
        <taxon>Heunggongvirae</taxon>
        <taxon>Uroviricota</taxon>
        <taxon>Caudoviricetes</taxon>
        <taxon>Joanripponvirinae</taxon>
        <taxon>Sophritavirus</taxon>
        <taxon>Sophritavirus sophrita</taxon>
    </lineage>
</organism>